<organism evidence="1 2">
    <name type="scientific">Moniliophthora roreri</name>
    <name type="common">Frosty pod rot fungus</name>
    <name type="synonym">Monilia roreri</name>
    <dbReference type="NCBI Taxonomy" id="221103"/>
    <lineage>
        <taxon>Eukaryota</taxon>
        <taxon>Fungi</taxon>
        <taxon>Dikarya</taxon>
        <taxon>Basidiomycota</taxon>
        <taxon>Agaricomycotina</taxon>
        <taxon>Agaricomycetes</taxon>
        <taxon>Agaricomycetidae</taxon>
        <taxon>Agaricales</taxon>
        <taxon>Marasmiineae</taxon>
        <taxon>Marasmiaceae</taxon>
        <taxon>Moniliophthora</taxon>
    </lineage>
</organism>
<dbReference type="Proteomes" id="UP000054988">
    <property type="component" value="Unassembled WGS sequence"/>
</dbReference>
<protein>
    <submittedName>
        <fullName evidence="1">Uncharacterized protein</fullName>
    </submittedName>
</protein>
<proteinExistence type="predicted"/>
<accession>A0A0W0GBE8</accession>
<comment type="caution">
    <text evidence="1">The sequence shown here is derived from an EMBL/GenBank/DDBJ whole genome shotgun (WGS) entry which is preliminary data.</text>
</comment>
<reference evidence="1 2" key="1">
    <citation type="submission" date="2015-12" db="EMBL/GenBank/DDBJ databases">
        <title>Draft genome sequence of Moniliophthora roreri, the causal agent of frosty pod rot of cacao.</title>
        <authorList>
            <person name="Aime M.C."/>
            <person name="Diaz-Valderrama J.R."/>
            <person name="Kijpornyongpan T."/>
            <person name="Phillips-Mora W."/>
        </authorList>
    </citation>
    <scope>NUCLEOTIDE SEQUENCE [LARGE SCALE GENOMIC DNA]</scope>
    <source>
        <strain evidence="1 2">MCA 2952</strain>
    </source>
</reference>
<evidence type="ECO:0000313" key="2">
    <source>
        <dbReference type="Proteomes" id="UP000054988"/>
    </source>
</evidence>
<gene>
    <name evidence="1" type="ORF">WG66_1561</name>
</gene>
<evidence type="ECO:0000313" key="1">
    <source>
        <dbReference type="EMBL" id="KTB45862.1"/>
    </source>
</evidence>
<dbReference type="EMBL" id="LATX01000586">
    <property type="protein sequence ID" value="KTB45862.1"/>
    <property type="molecule type" value="Genomic_DNA"/>
</dbReference>
<sequence length="45" mass="5066">MLVPFFFFKSPSSKVMLEATNPHSLQCCLCAAYPQEPKPLMSMNT</sequence>
<dbReference type="AlphaFoldDB" id="A0A0W0GBE8"/>
<name>A0A0W0GBE8_MONRR</name>